<dbReference type="InterPro" id="IPR050222">
    <property type="entry name" value="MATE_MdtK"/>
</dbReference>
<accession>A0A2U1S5K0</accession>
<dbReference type="OrthoDB" id="214119at2157"/>
<evidence type="ECO:0000313" key="12">
    <source>
        <dbReference type="Proteomes" id="UP000245577"/>
    </source>
</evidence>
<feature type="transmembrane region" description="Helical" evidence="10">
    <location>
        <begin position="168"/>
        <end position="189"/>
    </location>
</feature>
<dbReference type="GO" id="GO:0015297">
    <property type="term" value="F:antiporter activity"/>
    <property type="evidence" value="ECO:0007669"/>
    <property type="project" value="UniProtKB-KW"/>
</dbReference>
<keyword evidence="3" id="KW-0050">Antiport</keyword>
<keyword evidence="8 10" id="KW-0472">Membrane</keyword>
<evidence type="ECO:0000313" key="11">
    <source>
        <dbReference type="EMBL" id="PWB84828.1"/>
    </source>
</evidence>
<dbReference type="Proteomes" id="UP000245577">
    <property type="component" value="Unassembled WGS sequence"/>
</dbReference>
<dbReference type="GO" id="GO:0005886">
    <property type="term" value="C:plasma membrane"/>
    <property type="evidence" value="ECO:0007669"/>
    <property type="project" value="UniProtKB-SubCell"/>
</dbReference>
<dbReference type="EMBL" id="MZGU01000007">
    <property type="protein sequence ID" value="PWB84828.1"/>
    <property type="molecule type" value="Genomic_DNA"/>
</dbReference>
<protein>
    <recommendedName>
        <fullName evidence="9">Multidrug-efflux transporter</fullName>
    </recommendedName>
</protein>
<dbReference type="NCBIfam" id="TIGR00797">
    <property type="entry name" value="matE"/>
    <property type="match status" value="1"/>
</dbReference>
<dbReference type="AlphaFoldDB" id="A0A2U1S5K0"/>
<evidence type="ECO:0000256" key="7">
    <source>
        <dbReference type="ARBA" id="ARBA00023065"/>
    </source>
</evidence>
<feature type="transmembrane region" description="Helical" evidence="10">
    <location>
        <begin position="94"/>
        <end position="116"/>
    </location>
</feature>
<dbReference type="PANTHER" id="PTHR43298">
    <property type="entry name" value="MULTIDRUG RESISTANCE PROTEIN NORM-RELATED"/>
    <property type="match status" value="1"/>
</dbReference>
<feature type="transmembrane region" description="Helical" evidence="10">
    <location>
        <begin position="282"/>
        <end position="307"/>
    </location>
</feature>
<dbReference type="PIRSF" id="PIRSF006603">
    <property type="entry name" value="DinF"/>
    <property type="match status" value="1"/>
</dbReference>
<feature type="transmembrane region" description="Helical" evidence="10">
    <location>
        <begin position="51"/>
        <end position="73"/>
    </location>
</feature>
<organism evidence="11 12">
    <name type="scientific">Methanobrevibacter woesei</name>
    <dbReference type="NCBI Taxonomy" id="190976"/>
    <lineage>
        <taxon>Archaea</taxon>
        <taxon>Methanobacteriati</taxon>
        <taxon>Methanobacteriota</taxon>
        <taxon>Methanomada group</taxon>
        <taxon>Methanobacteria</taxon>
        <taxon>Methanobacteriales</taxon>
        <taxon>Methanobacteriaceae</taxon>
        <taxon>Methanobrevibacter</taxon>
    </lineage>
</organism>
<gene>
    <name evidence="11" type="primary">mepA_4</name>
    <name evidence="11" type="ORF">MBBWO_15940</name>
</gene>
<comment type="subcellular location">
    <subcellularLocation>
        <location evidence="1">Cell membrane</location>
        <topology evidence="1">Multi-pass membrane protein</topology>
    </subcellularLocation>
</comment>
<keyword evidence="6 10" id="KW-1133">Transmembrane helix</keyword>
<dbReference type="GO" id="GO:0006811">
    <property type="term" value="P:monoatomic ion transport"/>
    <property type="evidence" value="ECO:0007669"/>
    <property type="project" value="UniProtKB-KW"/>
</dbReference>
<evidence type="ECO:0000256" key="2">
    <source>
        <dbReference type="ARBA" id="ARBA00022448"/>
    </source>
</evidence>
<evidence type="ECO:0000256" key="3">
    <source>
        <dbReference type="ARBA" id="ARBA00022449"/>
    </source>
</evidence>
<dbReference type="GO" id="GO:0042910">
    <property type="term" value="F:xenobiotic transmembrane transporter activity"/>
    <property type="evidence" value="ECO:0007669"/>
    <property type="project" value="InterPro"/>
</dbReference>
<dbReference type="InterPro" id="IPR002528">
    <property type="entry name" value="MATE_fam"/>
</dbReference>
<dbReference type="PANTHER" id="PTHR43298:SF2">
    <property type="entry name" value="FMN_FAD EXPORTER YEEO-RELATED"/>
    <property type="match status" value="1"/>
</dbReference>
<feature type="transmembrane region" description="Helical" evidence="10">
    <location>
        <begin position="420"/>
        <end position="441"/>
    </location>
</feature>
<evidence type="ECO:0000256" key="8">
    <source>
        <dbReference type="ARBA" id="ARBA00023136"/>
    </source>
</evidence>
<keyword evidence="5 10" id="KW-0812">Transmembrane</keyword>
<feature type="transmembrane region" description="Helical" evidence="10">
    <location>
        <begin position="21"/>
        <end position="45"/>
    </location>
</feature>
<proteinExistence type="predicted"/>
<keyword evidence="12" id="KW-1185">Reference proteome</keyword>
<evidence type="ECO:0000256" key="6">
    <source>
        <dbReference type="ARBA" id="ARBA00022989"/>
    </source>
</evidence>
<feature type="transmembrane region" description="Helical" evidence="10">
    <location>
        <begin position="195"/>
        <end position="215"/>
    </location>
</feature>
<keyword evidence="7" id="KW-0406">Ion transport</keyword>
<feature type="transmembrane region" description="Helical" evidence="10">
    <location>
        <begin position="239"/>
        <end position="262"/>
    </location>
</feature>
<dbReference type="CDD" id="cd13147">
    <property type="entry name" value="MATE_MJ0709_like"/>
    <property type="match status" value="1"/>
</dbReference>
<evidence type="ECO:0000256" key="9">
    <source>
        <dbReference type="ARBA" id="ARBA00031636"/>
    </source>
</evidence>
<evidence type="ECO:0000256" key="4">
    <source>
        <dbReference type="ARBA" id="ARBA00022475"/>
    </source>
</evidence>
<keyword evidence="4" id="KW-1003">Cell membrane</keyword>
<reference evidence="11 12" key="1">
    <citation type="submission" date="2017-03" db="EMBL/GenBank/DDBJ databases">
        <title>Genome sequence of Methanobrevibacter wosei.</title>
        <authorList>
            <person name="Poehlein A."/>
            <person name="Seedorf H."/>
            <person name="Daniel R."/>
        </authorList>
    </citation>
    <scope>NUCLEOTIDE SEQUENCE [LARGE SCALE GENOMIC DNA]</scope>
    <source>
        <strain evidence="11 12">DSM 11979</strain>
    </source>
</reference>
<feature type="transmembrane region" description="Helical" evidence="10">
    <location>
        <begin position="136"/>
        <end position="156"/>
    </location>
</feature>
<evidence type="ECO:0000256" key="10">
    <source>
        <dbReference type="SAM" id="Phobius"/>
    </source>
</evidence>
<feature type="transmembrane region" description="Helical" evidence="10">
    <location>
        <begin position="394"/>
        <end position="414"/>
    </location>
</feature>
<dbReference type="RefSeq" id="WP_116670371.1">
    <property type="nucleotide sequence ID" value="NZ_MZGU01000007.1"/>
</dbReference>
<evidence type="ECO:0000256" key="1">
    <source>
        <dbReference type="ARBA" id="ARBA00004651"/>
    </source>
</evidence>
<keyword evidence="2" id="KW-0813">Transport</keyword>
<dbReference type="Pfam" id="PF01554">
    <property type="entry name" value="MatE"/>
    <property type="match status" value="2"/>
</dbReference>
<name>A0A2U1S5K0_9EURY</name>
<feature type="transmembrane region" description="Helical" evidence="10">
    <location>
        <begin position="319"/>
        <end position="339"/>
    </location>
</feature>
<feature type="transmembrane region" description="Helical" evidence="10">
    <location>
        <begin position="359"/>
        <end position="382"/>
    </location>
</feature>
<sequence length="456" mass="49220">MESNANLDSITGDPKKAINKLAYPLMASMLLIMLNNIIDGAWVAGLGPEPLAAIGFITPLFMILVGVGNGVGAGANSLISRYIGAKDRKGANNAAIHSIFVAILVAVVLTLILTVFLRDLLIIMGASSVIDYAMEYGIILFMFTFAILLPPSFGGIFRAEGDIKRATIPMATTAIINIIIDPIFIYTLGMGIGGAAIATVIASLIGLFLMIYWMFIKKDTYFEFKLEYYKRKLQMYKDILIVSIPASLEEFIMALVAIIMNLYIEIIAGTTMVAVFTAGWRIISIGILPAIAVGTAAITVAGIAYGAKNIENLRIGARYSVKLGLILSIIVSVIIFVFADQISLMFAYSANSSTLAPMIAEFLRIMVLYILPVPVGATAAFVFQGMGKGPTSLVITLIRELILCVLFAYLLGFVLNLGVLGIYIGLIVGSAIGSIIGYVYLEFYIKKTFKYRIKAN</sequence>
<comment type="caution">
    <text evidence="11">The sequence shown here is derived from an EMBL/GenBank/DDBJ whole genome shotgun (WGS) entry which is preliminary data.</text>
</comment>
<evidence type="ECO:0000256" key="5">
    <source>
        <dbReference type="ARBA" id="ARBA00022692"/>
    </source>
</evidence>
<dbReference type="InterPro" id="IPR048279">
    <property type="entry name" value="MdtK-like"/>
</dbReference>